<feature type="compositionally biased region" description="Polar residues" evidence="2">
    <location>
        <begin position="184"/>
        <end position="196"/>
    </location>
</feature>
<evidence type="ECO:0000313" key="4">
    <source>
        <dbReference type="Proteomes" id="UP000054937"/>
    </source>
</evidence>
<keyword evidence="1" id="KW-0175">Coiled coil</keyword>
<evidence type="ECO:0000313" key="3">
    <source>
        <dbReference type="EMBL" id="KRX07356.1"/>
    </source>
</evidence>
<dbReference type="EMBL" id="LDAU01000084">
    <property type="protein sequence ID" value="KRX07356.1"/>
    <property type="molecule type" value="Genomic_DNA"/>
</dbReference>
<feature type="compositionally biased region" description="Basic and acidic residues" evidence="2">
    <location>
        <begin position="1"/>
        <end position="11"/>
    </location>
</feature>
<dbReference type="Proteomes" id="UP000054937">
    <property type="component" value="Unassembled WGS sequence"/>
</dbReference>
<feature type="region of interest" description="Disordered" evidence="2">
    <location>
        <begin position="1"/>
        <end position="29"/>
    </location>
</feature>
<feature type="coiled-coil region" evidence="1">
    <location>
        <begin position="211"/>
        <end position="261"/>
    </location>
</feature>
<dbReference type="AlphaFoldDB" id="A0A0V0QYD6"/>
<comment type="caution">
    <text evidence="3">The sequence shown here is derived from an EMBL/GenBank/DDBJ whole genome shotgun (WGS) entry which is preliminary data.</text>
</comment>
<feature type="compositionally biased region" description="Low complexity" evidence="2">
    <location>
        <begin position="12"/>
        <end position="29"/>
    </location>
</feature>
<keyword evidence="4" id="KW-1185">Reference proteome</keyword>
<evidence type="ECO:0000256" key="1">
    <source>
        <dbReference type="SAM" id="Coils"/>
    </source>
</evidence>
<proteinExistence type="predicted"/>
<feature type="region of interest" description="Disordered" evidence="2">
    <location>
        <begin position="293"/>
        <end position="347"/>
    </location>
</feature>
<organism evidence="3 4">
    <name type="scientific">Pseudocohnilembus persalinus</name>
    <name type="common">Ciliate</name>
    <dbReference type="NCBI Taxonomy" id="266149"/>
    <lineage>
        <taxon>Eukaryota</taxon>
        <taxon>Sar</taxon>
        <taxon>Alveolata</taxon>
        <taxon>Ciliophora</taxon>
        <taxon>Intramacronucleata</taxon>
        <taxon>Oligohymenophorea</taxon>
        <taxon>Scuticociliatia</taxon>
        <taxon>Philasterida</taxon>
        <taxon>Pseudocohnilembidae</taxon>
        <taxon>Pseudocohnilembus</taxon>
    </lineage>
</organism>
<feature type="compositionally biased region" description="Low complexity" evidence="2">
    <location>
        <begin position="89"/>
        <end position="124"/>
    </location>
</feature>
<feature type="compositionally biased region" description="Low complexity" evidence="2">
    <location>
        <begin position="174"/>
        <end position="183"/>
    </location>
</feature>
<feature type="compositionally biased region" description="Low complexity" evidence="2">
    <location>
        <begin position="302"/>
        <end position="311"/>
    </location>
</feature>
<dbReference type="InParanoid" id="A0A0V0QYD6"/>
<accession>A0A0V0QYD6</accession>
<feature type="compositionally biased region" description="Polar residues" evidence="2">
    <location>
        <begin position="333"/>
        <end position="347"/>
    </location>
</feature>
<feature type="region of interest" description="Disordered" evidence="2">
    <location>
        <begin position="89"/>
        <end position="151"/>
    </location>
</feature>
<sequence length="373" mass="42934">MRKDKEIETLKQHQSNEYNSQYNNYSSNFNSIQPQSTEYTMSISSNINSKNSLDSTSNIKAQKYLAQSQNFQKNKTSQKKSYQYQASNLSNNSNNIYNSHSSQQQHKTSYSKQKLSQQQQIQQKKTSHKTSRNTQGTKSGSLSQSSVYGKNYSQSQIMGQKNGGSVVNLNQQSKSKFGSSSQQTHSPKPSSFSSQQNFTNKINISKTSQQKQQQQDEEEKMNNYYNSLQSQNINFQKTNNFQNYQKRNENSQNNLQDLKTISSQNEADDAINGYMQSLMMQDPVPQCVYDDQLEDEKKKQQQQKQNSAQLEQKLDKLKGELQNYTEQEKIRGPQQNNGSKSQAIKQQLQVKIGSLSEQKNSLKIKEQYQNYDS</sequence>
<protein>
    <submittedName>
        <fullName evidence="3">Uncharacterized protein</fullName>
    </submittedName>
</protein>
<gene>
    <name evidence="3" type="ORF">PPERSA_06971</name>
</gene>
<feature type="compositionally biased region" description="Polar residues" evidence="2">
    <location>
        <begin position="132"/>
        <end position="151"/>
    </location>
</feature>
<name>A0A0V0QYD6_PSEPJ</name>
<reference evidence="3 4" key="1">
    <citation type="journal article" date="2015" name="Sci. Rep.">
        <title>Genome of the facultative scuticociliatosis pathogen Pseudocohnilembus persalinus provides insight into its virulence through horizontal gene transfer.</title>
        <authorList>
            <person name="Xiong J."/>
            <person name="Wang G."/>
            <person name="Cheng J."/>
            <person name="Tian M."/>
            <person name="Pan X."/>
            <person name="Warren A."/>
            <person name="Jiang C."/>
            <person name="Yuan D."/>
            <person name="Miao W."/>
        </authorList>
    </citation>
    <scope>NUCLEOTIDE SEQUENCE [LARGE SCALE GENOMIC DNA]</scope>
    <source>
        <strain evidence="3">36N120E</strain>
    </source>
</reference>
<feature type="region of interest" description="Disordered" evidence="2">
    <location>
        <begin position="174"/>
        <end position="196"/>
    </location>
</feature>
<evidence type="ECO:0000256" key="2">
    <source>
        <dbReference type="SAM" id="MobiDB-lite"/>
    </source>
</evidence>